<dbReference type="PROSITE" id="PS51215">
    <property type="entry name" value="AWS"/>
    <property type="match status" value="1"/>
</dbReference>
<feature type="region of interest" description="Disordered" evidence="8">
    <location>
        <begin position="43"/>
        <end position="138"/>
    </location>
</feature>
<dbReference type="OrthoDB" id="422362at2759"/>
<dbReference type="GO" id="GO:0042054">
    <property type="term" value="F:histone methyltransferase activity"/>
    <property type="evidence" value="ECO:0007669"/>
    <property type="project" value="InterPro"/>
</dbReference>
<feature type="compositionally biased region" description="Polar residues" evidence="8">
    <location>
        <begin position="115"/>
        <end position="124"/>
    </location>
</feature>
<evidence type="ECO:0000313" key="12">
    <source>
        <dbReference type="EMBL" id="PKS13195.1"/>
    </source>
</evidence>
<dbReference type="PANTHER" id="PTHR22884">
    <property type="entry name" value="SET DOMAIN PROTEINS"/>
    <property type="match status" value="1"/>
</dbReference>
<feature type="compositionally biased region" description="Basic and acidic residues" evidence="8">
    <location>
        <begin position="626"/>
        <end position="652"/>
    </location>
</feature>
<dbReference type="GO" id="GO:0032259">
    <property type="term" value="P:methylation"/>
    <property type="evidence" value="ECO:0007669"/>
    <property type="project" value="UniProtKB-KW"/>
</dbReference>
<dbReference type="InterPro" id="IPR006560">
    <property type="entry name" value="AWS_dom"/>
</dbReference>
<dbReference type="EMBL" id="NLAX01000002">
    <property type="protein sequence ID" value="PKS13195.1"/>
    <property type="molecule type" value="Genomic_DNA"/>
</dbReference>
<evidence type="ECO:0000259" key="10">
    <source>
        <dbReference type="PROSITE" id="PS50868"/>
    </source>
</evidence>
<dbReference type="SMART" id="SM00317">
    <property type="entry name" value="SET"/>
    <property type="match status" value="1"/>
</dbReference>
<feature type="compositionally biased region" description="Polar residues" evidence="8">
    <location>
        <begin position="88"/>
        <end position="97"/>
    </location>
</feature>
<dbReference type="Pfam" id="PF17907">
    <property type="entry name" value="AWS"/>
    <property type="match status" value="1"/>
</dbReference>
<feature type="domain" description="Post-SET" evidence="10">
    <location>
        <begin position="608"/>
        <end position="624"/>
    </location>
</feature>
<evidence type="ECO:0008006" key="14">
    <source>
        <dbReference type="Google" id="ProtNLM"/>
    </source>
</evidence>
<evidence type="ECO:0000256" key="4">
    <source>
        <dbReference type="ARBA" id="ARBA00022603"/>
    </source>
</evidence>
<dbReference type="InterPro" id="IPR003616">
    <property type="entry name" value="Post-SET_dom"/>
</dbReference>
<feature type="compositionally biased region" description="Basic and acidic residues" evidence="8">
    <location>
        <begin position="659"/>
        <end position="669"/>
    </location>
</feature>
<evidence type="ECO:0000259" key="9">
    <source>
        <dbReference type="PROSITE" id="PS50280"/>
    </source>
</evidence>
<proteinExistence type="predicted"/>
<feature type="region of interest" description="Disordered" evidence="8">
    <location>
        <begin position="277"/>
        <end position="316"/>
    </location>
</feature>
<dbReference type="InterPro" id="IPR046341">
    <property type="entry name" value="SET_dom_sf"/>
</dbReference>
<dbReference type="GO" id="GO:0005694">
    <property type="term" value="C:chromosome"/>
    <property type="evidence" value="ECO:0007669"/>
    <property type="project" value="UniProtKB-SubCell"/>
</dbReference>
<name>A0A2N3NL63_9PEZI</name>
<keyword evidence="4" id="KW-0489">Methyltransferase</keyword>
<keyword evidence="3" id="KW-0158">Chromosome</keyword>
<dbReference type="FunFam" id="2.170.270.10:FF:000037">
    <property type="entry name" value="Histone-lysine N-methyltransferase"/>
    <property type="match status" value="1"/>
</dbReference>
<evidence type="ECO:0000256" key="2">
    <source>
        <dbReference type="ARBA" id="ARBA00004286"/>
    </source>
</evidence>
<dbReference type="SUPFAM" id="SSF82199">
    <property type="entry name" value="SET domain"/>
    <property type="match status" value="1"/>
</dbReference>
<keyword evidence="6" id="KW-0949">S-adenosyl-L-methionine</keyword>
<keyword evidence="7" id="KW-0539">Nucleus</keyword>
<dbReference type="Gene3D" id="2.170.270.10">
    <property type="entry name" value="SET domain"/>
    <property type="match status" value="1"/>
</dbReference>
<sequence length="869" mass="94120">MSLATESSISAAPSELPAAPLLEVVLGGPVDLACSSSTASCASSAIDSTSSTPPTSISDACSQSSDAPKLENINVAVDTPPPPELHASDSNQDATLQSTPTTSSRPRRTRGVPTYNLTQLSGTSAHGKRRANGDIVAEKRRRTISADTLVATQKKELNDHLAVAKDSNGLLRAGIDALDLQWSISQLDTPPSHRQSKKDEATNRRASARLAGDNATTVVASQISSLTKRGKQTVETAVSTMSRELKRLQDTKEFAHIDDQPVVHTVWSNGKLVNLKKSRRESAKQKAKSSEAATKQSPAPVEEEESTVEAPAPAKKRRVKKYLEKGLYAGQPTPNDYTIGLTTAEKKRMAQIPELKALPKPNKVLPLPVYNGLRLLIKGRDFKLPFDVCNPLPPGQPKPDEWRKMTKNRFIGDSKEYWRKTPHINDFQSKCVCKPEDGCGESCQNRIMLYECDSTNCNVGKEYCTNRAFAHLAERRAAGGKYRIGVEVIKTADRGYGVRSNRCFEPNQIIMEYTGEIITEEECERRMNEVYKNNACYYLMSFDQNMIIDATTGSIARFVNHSCNPNCRMIKWIVGGNPRMALFAGDRPIMTGEELTYDYKFDPFSAKNVQSCLCGEHNCRGVLGPKPKEKPKEAKTEVKGKGGAKSLKDTVKAGKRKLKELVGDEDNKGSVKKRKVGNATGVKRSLSSASLKAAKGAAAVVKRSVSAVSLKAKSSLGSLNAKGRSPASKAQSKTKAPAIKAQQNKSKASGKGTPLSASKRRNTLVKQPPLKSASADPLKKTRTGRVIKAYAKAQQTPSPAKRQGKGSSSCKATSTIVAATSKDEASPGFRSSPVSKSGRIRKLTEKAASPRAAMELSRAARVRLVQPDE</sequence>
<feature type="compositionally biased region" description="Polar residues" evidence="8">
    <location>
        <begin position="805"/>
        <end position="818"/>
    </location>
</feature>
<evidence type="ECO:0000256" key="3">
    <source>
        <dbReference type="ARBA" id="ARBA00022454"/>
    </source>
</evidence>
<organism evidence="12 13">
    <name type="scientific">Lomentospora prolificans</name>
    <dbReference type="NCBI Taxonomy" id="41688"/>
    <lineage>
        <taxon>Eukaryota</taxon>
        <taxon>Fungi</taxon>
        <taxon>Dikarya</taxon>
        <taxon>Ascomycota</taxon>
        <taxon>Pezizomycotina</taxon>
        <taxon>Sordariomycetes</taxon>
        <taxon>Hypocreomycetidae</taxon>
        <taxon>Microascales</taxon>
        <taxon>Microascaceae</taxon>
        <taxon>Lomentospora</taxon>
    </lineage>
</organism>
<feature type="region of interest" description="Disordered" evidence="8">
    <location>
        <begin position="624"/>
        <end position="688"/>
    </location>
</feature>
<comment type="caution">
    <text evidence="12">The sequence shown here is derived from an EMBL/GenBank/DDBJ whole genome shotgun (WGS) entry which is preliminary data.</text>
</comment>
<dbReference type="Pfam" id="PF00856">
    <property type="entry name" value="SET"/>
    <property type="match status" value="1"/>
</dbReference>
<dbReference type="Proteomes" id="UP000233524">
    <property type="component" value="Unassembled WGS sequence"/>
</dbReference>
<dbReference type="InterPro" id="IPR001214">
    <property type="entry name" value="SET_dom"/>
</dbReference>
<dbReference type="AlphaFoldDB" id="A0A2N3NL63"/>
<keyword evidence="5" id="KW-0808">Transferase</keyword>
<evidence type="ECO:0000256" key="5">
    <source>
        <dbReference type="ARBA" id="ARBA00022679"/>
    </source>
</evidence>
<dbReference type="PROSITE" id="PS50280">
    <property type="entry name" value="SET"/>
    <property type="match status" value="1"/>
</dbReference>
<dbReference type="InterPro" id="IPR050777">
    <property type="entry name" value="SET2_Histone-Lys_MeTrsfase"/>
</dbReference>
<feature type="domain" description="SET" evidence="9">
    <location>
        <begin position="484"/>
        <end position="600"/>
    </location>
</feature>
<evidence type="ECO:0000256" key="7">
    <source>
        <dbReference type="ARBA" id="ARBA00023242"/>
    </source>
</evidence>
<dbReference type="STRING" id="41688.A0A2N3NL63"/>
<feature type="compositionally biased region" description="Low complexity" evidence="8">
    <location>
        <begin position="709"/>
        <end position="719"/>
    </location>
</feature>
<evidence type="ECO:0000313" key="13">
    <source>
        <dbReference type="Proteomes" id="UP000233524"/>
    </source>
</evidence>
<feature type="region of interest" description="Disordered" evidence="8">
    <location>
        <begin position="709"/>
        <end position="855"/>
    </location>
</feature>
<evidence type="ECO:0000256" key="8">
    <source>
        <dbReference type="SAM" id="MobiDB-lite"/>
    </source>
</evidence>
<reference evidence="12 13" key="1">
    <citation type="journal article" date="2017" name="G3 (Bethesda)">
        <title>First Draft Genome Sequence of the Pathogenic Fungus Lomentospora prolificans (Formerly Scedosporium prolificans).</title>
        <authorList>
            <person name="Luo R."/>
            <person name="Zimin A."/>
            <person name="Workman R."/>
            <person name="Fan Y."/>
            <person name="Pertea G."/>
            <person name="Grossman N."/>
            <person name="Wear M.P."/>
            <person name="Jia B."/>
            <person name="Miller H."/>
            <person name="Casadevall A."/>
            <person name="Timp W."/>
            <person name="Zhang S.X."/>
            <person name="Salzberg S.L."/>
        </authorList>
    </citation>
    <scope>NUCLEOTIDE SEQUENCE [LARGE SCALE GENOMIC DNA]</scope>
    <source>
        <strain evidence="12 13">JHH-5317</strain>
    </source>
</reference>
<comment type="subcellular location">
    <subcellularLocation>
        <location evidence="2">Chromosome</location>
    </subcellularLocation>
    <subcellularLocation>
        <location evidence="1">Nucleus</location>
    </subcellularLocation>
</comment>
<dbReference type="InParanoid" id="A0A2N3NL63"/>
<dbReference type="GO" id="GO:0005634">
    <property type="term" value="C:nucleus"/>
    <property type="evidence" value="ECO:0007669"/>
    <property type="project" value="UniProtKB-SubCell"/>
</dbReference>
<evidence type="ECO:0000256" key="1">
    <source>
        <dbReference type="ARBA" id="ARBA00004123"/>
    </source>
</evidence>
<feature type="domain" description="AWS" evidence="11">
    <location>
        <begin position="426"/>
        <end position="473"/>
    </location>
</feature>
<gene>
    <name evidence="12" type="ORF">jhhlp_000540</name>
</gene>
<evidence type="ECO:0000259" key="11">
    <source>
        <dbReference type="PROSITE" id="PS51215"/>
    </source>
</evidence>
<evidence type="ECO:0000256" key="6">
    <source>
        <dbReference type="ARBA" id="ARBA00022691"/>
    </source>
</evidence>
<dbReference type="PROSITE" id="PS50868">
    <property type="entry name" value="POST_SET"/>
    <property type="match status" value="1"/>
</dbReference>
<protein>
    <recommendedName>
        <fullName evidence="14">Histone-lysine N-methyltransferase ASH1L</fullName>
    </recommendedName>
</protein>
<dbReference type="VEuPathDB" id="FungiDB:jhhlp_000540"/>
<accession>A0A2N3NL63</accession>
<feature type="compositionally biased region" description="Low complexity" evidence="8">
    <location>
        <begin position="43"/>
        <end position="60"/>
    </location>
</feature>
<keyword evidence="13" id="KW-1185">Reference proteome</keyword>